<dbReference type="AlphaFoldDB" id="A0A7S2C8J7"/>
<evidence type="ECO:0000313" key="4">
    <source>
        <dbReference type="EMBL" id="CAD9418035.1"/>
    </source>
</evidence>
<evidence type="ECO:0000259" key="3">
    <source>
        <dbReference type="PROSITE" id="PS50102"/>
    </source>
</evidence>
<dbReference type="GO" id="GO:0003723">
    <property type="term" value="F:RNA binding"/>
    <property type="evidence" value="ECO:0007669"/>
    <property type="project" value="UniProtKB-UniRule"/>
</dbReference>
<dbReference type="InterPro" id="IPR035979">
    <property type="entry name" value="RBD_domain_sf"/>
</dbReference>
<dbReference type="EMBL" id="HBGU01012680">
    <property type="protein sequence ID" value="CAD9418035.1"/>
    <property type="molecule type" value="Transcribed_RNA"/>
</dbReference>
<dbReference type="CDD" id="cd00590">
    <property type="entry name" value="RRM_SF"/>
    <property type="match status" value="2"/>
</dbReference>
<reference evidence="4" key="1">
    <citation type="submission" date="2021-01" db="EMBL/GenBank/DDBJ databases">
        <authorList>
            <person name="Corre E."/>
            <person name="Pelletier E."/>
            <person name="Niang G."/>
            <person name="Scheremetjew M."/>
            <person name="Finn R."/>
            <person name="Kale V."/>
            <person name="Holt S."/>
            <person name="Cochrane G."/>
            <person name="Meng A."/>
            <person name="Brown T."/>
            <person name="Cohen L."/>
        </authorList>
    </citation>
    <scope>NUCLEOTIDE SEQUENCE</scope>
    <source>
        <strain evidence="4">UTEX LB 985</strain>
    </source>
</reference>
<gene>
    <name evidence="4" type="ORF">CBRE1094_LOCUS6930</name>
</gene>
<dbReference type="Gene3D" id="6.10.250.1170">
    <property type="match status" value="1"/>
</dbReference>
<sequence length="262" mass="29278">MDVEAPRLRALFVGNLPDANPVELEAALNRVFGQYDVVQECEVLTDKSGISRGFAFVQLATGSKAERAKAALDGTKLLSGGPIKVRWALDAATLYVGDLAPTVTADVLREAFRQFGNVVECRVEKEPAELGGRSKLFGFIEYSKRHVAAKVQQLLSDNLFIIANSPRPVRVEFALDLGGDDNEGSPVGQFPAEPPPHFAQPGTLEYEFALKWRELALAHAAEKEQLREVHRQEREILRRDQAQMYEHETKKMRDLESIQPRR</sequence>
<dbReference type="PANTHER" id="PTHR15241">
    <property type="entry name" value="TRANSFORMER-2-RELATED"/>
    <property type="match status" value="1"/>
</dbReference>
<evidence type="ECO:0000256" key="1">
    <source>
        <dbReference type="PROSITE-ProRule" id="PRU00176"/>
    </source>
</evidence>
<protein>
    <recommendedName>
        <fullName evidence="3">RRM domain-containing protein</fullName>
    </recommendedName>
</protein>
<dbReference type="Gene3D" id="3.30.70.330">
    <property type="match status" value="2"/>
</dbReference>
<feature type="region of interest" description="Disordered" evidence="2">
    <location>
        <begin position="240"/>
        <end position="262"/>
    </location>
</feature>
<dbReference type="InterPro" id="IPR000504">
    <property type="entry name" value="RRM_dom"/>
</dbReference>
<keyword evidence="1" id="KW-0694">RNA-binding</keyword>
<name>A0A7S2C8J7_9EUKA</name>
<feature type="domain" description="RRM" evidence="3">
    <location>
        <begin position="92"/>
        <end position="176"/>
    </location>
</feature>
<proteinExistence type="predicted"/>
<dbReference type="SMART" id="SM00360">
    <property type="entry name" value="RRM"/>
    <property type="match status" value="2"/>
</dbReference>
<dbReference type="InterPro" id="IPR012677">
    <property type="entry name" value="Nucleotide-bd_a/b_plait_sf"/>
</dbReference>
<accession>A0A7S2C8J7</accession>
<feature type="domain" description="RRM" evidence="3">
    <location>
        <begin position="9"/>
        <end position="90"/>
    </location>
</feature>
<dbReference type="SUPFAM" id="SSF54928">
    <property type="entry name" value="RNA-binding domain, RBD"/>
    <property type="match status" value="2"/>
</dbReference>
<dbReference type="PANTHER" id="PTHR15241:SF304">
    <property type="entry name" value="RRM DOMAIN-CONTAINING PROTEIN"/>
    <property type="match status" value="1"/>
</dbReference>
<evidence type="ECO:0000256" key="2">
    <source>
        <dbReference type="SAM" id="MobiDB-lite"/>
    </source>
</evidence>
<dbReference type="PROSITE" id="PS50102">
    <property type="entry name" value="RRM"/>
    <property type="match status" value="2"/>
</dbReference>
<dbReference type="Pfam" id="PF00076">
    <property type="entry name" value="RRM_1"/>
    <property type="match status" value="2"/>
</dbReference>
<feature type="compositionally biased region" description="Basic and acidic residues" evidence="2">
    <location>
        <begin position="240"/>
        <end position="256"/>
    </location>
</feature>
<organism evidence="4">
    <name type="scientific">Haptolina brevifila</name>
    <dbReference type="NCBI Taxonomy" id="156173"/>
    <lineage>
        <taxon>Eukaryota</taxon>
        <taxon>Haptista</taxon>
        <taxon>Haptophyta</taxon>
        <taxon>Prymnesiophyceae</taxon>
        <taxon>Prymnesiales</taxon>
        <taxon>Prymnesiaceae</taxon>
        <taxon>Haptolina</taxon>
    </lineage>
</organism>